<dbReference type="GO" id="GO:0008270">
    <property type="term" value="F:zinc ion binding"/>
    <property type="evidence" value="ECO:0007669"/>
    <property type="project" value="UniProtKB-KW"/>
</dbReference>
<evidence type="ECO:0000313" key="11">
    <source>
        <dbReference type="EMBL" id="CAA2634201.1"/>
    </source>
</evidence>
<evidence type="ECO:0000256" key="2">
    <source>
        <dbReference type="ARBA" id="ARBA00022771"/>
    </source>
</evidence>
<dbReference type="OrthoDB" id="2162994at2759"/>
<evidence type="ECO:0000256" key="6">
    <source>
        <dbReference type="ARBA" id="ARBA00023163"/>
    </source>
</evidence>
<keyword evidence="3" id="KW-0862">Zinc</keyword>
<protein>
    <recommendedName>
        <fullName evidence="10">GATA-type domain-containing protein</fullName>
    </recommendedName>
</protein>
<dbReference type="Gene3D" id="3.30.50.10">
    <property type="entry name" value="Erythroid Transcription Factor GATA-1, subunit A"/>
    <property type="match status" value="1"/>
</dbReference>
<keyword evidence="2 8" id="KW-0863">Zinc-finger</keyword>
<dbReference type="EMBL" id="LR746280">
    <property type="protein sequence ID" value="CAA7410465.1"/>
    <property type="molecule type" value="Genomic_DNA"/>
</dbReference>
<evidence type="ECO:0000256" key="9">
    <source>
        <dbReference type="SAM" id="MobiDB-lite"/>
    </source>
</evidence>
<dbReference type="Pfam" id="PF00320">
    <property type="entry name" value="GATA"/>
    <property type="match status" value="1"/>
</dbReference>
<keyword evidence="1" id="KW-0479">Metal-binding</keyword>
<evidence type="ECO:0000256" key="8">
    <source>
        <dbReference type="PROSITE-ProRule" id="PRU00094"/>
    </source>
</evidence>
<keyword evidence="5" id="KW-0238">DNA-binding</keyword>
<dbReference type="Proteomes" id="UP000663760">
    <property type="component" value="Chromosome 17"/>
</dbReference>
<evidence type="ECO:0000259" key="10">
    <source>
        <dbReference type="PROSITE" id="PS50114"/>
    </source>
</evidence>
<dbReference type="GO" id="GO:0006355">
    <property type="term" value="P:regulation of DNA-templated transcription"/>
    <property type="evidence" value="ECO:0007669"/>
    <property type="project" value="InterPro"/>
</dbReference>
<dbReference type="InterPro" id="IPR013088">
    <property type="entry name" value="Znf_NHR/GATA"/>
</dbReference>
<comment type="similarity">
    <text evidence="7">Belongs to the type IV zinc-finger family. Class B subfamily.</text>
</comment>
<dbReference type="EMBL" id="LR743604">
    <property type="protein sequence ID" value="CAA2634201.1"/>
    <property type="molecule type" value="Genomic_DNA"/>
</dbReference>
<dbReference type="GO" id="GO:0043565">
    <property type="term" value="F:sequence-specific DNA binding"/>
    <property type="evidence" value="ECO:0007669"/>
    <property type="project" value="InterPro"/>
</dbReference>
<keyword evidence="6" id="KW-0804">Transcription</keyword>
<dbReference type="PANTHER" id="PTHR46813:SF16">
    <property type="entry name" value="GATA TRANSCRIPTION FACTOR 18"/>
    <property type="match status" value="1"/>
</dbReference>
<keyword evidence="4" id="KW-0805">Transcription regulation</keyword>
<evidence type="ECO:0000256" key="3">
    <source>
        <dbReference type="ARBA" id="ARBA00022833"/>
    </source>
</evidence>
<evidence type="ECO:0000256" key="4">
    <source>
        <dbReference type="ARBA" id="ARBA00023015"/>
    </source>
</evidence>
<proteinExistence type="inferred from homology"/>
<evidence type="ECO:0000256" key="1">
    <source>
        <dbReference type="ARBA" id="ARBA00022723"/>
    </source>
</evidence>
<feature type="region of interest" description="Disordered" evidence="9">
    <location>
        <begin position="1"/>
        <end position="20"/>
    </location>
</feature>
<reference evidence="12" key="1">
    <citation type="submission" date="2020-02" db="EMBL/GenBank/DDBJ databases">
        <authorList>
            <person name="Scholz U."/>
            <person name="Mascher M."/>
            <person name="Fiebig A."/>
        </authorList>
    </citation>
    <scope>NUCLEOTIDE SEQUENCE</scope>
</reference>
<evidence type="ECO:0000313" key="13">
    <source>
        <dbReference type="Proteomes" id="UP000663760"/>
    </source>
</evidence>
<name>A0A7I8LMC5_SPIIN</name>
<keyword evidence="13" id="KW-1185">Reference proteome</keyword>
<accession>A0A7I8LMC5</accession>
<dbReference type="PROSITE" id="PS00344">
    <property type="entry name" value="GATA_ZN_FINGER_1"/>
    <property type="match status" value="1"/>
</dbReference>
<gene>
    <name evidence="11" type="ORF">SI7747_17019656</name>
    <name evidence="12" type="ORF">SI8410_17021143</name>
</gene>
<sequence>MQQCNSNNRRNCSTDAQGTGAAMPCPRGLFQGVGGGGPFSIFFAINEEDANPPPSLAVDCTLSLGTPSTRQLSAKTSLVPSNYSLRLDLLPSPSKQATPSAFGSRIGGDPLLHPRRCANCDTTSTPLWRNGPRGPKSLCNACGIRYKKEERRAASSTVASFTSSSPSSSSLPSAQQQYLPANYGYRQPWGCPSARLASTAAVQRSSPSPTESAMEPSVLPYLPWQRFNVGATAHFQD</sequence>
<dbReference type="SMART" id="SM00401">
    <property type="entry name" value="ZnF_GATA"/>
    <property type="match status" value="1"/>
</dbReference>
<feature type="compositionally biased region" description="Polar residues" evidence="9">
    <location>
        <begin position="1"/>
        <end position="17"/>
    </location>
</feature>
<dbReference type="SUPFAM" id="SSF57716">
    <property type="entry name" value="Glucocorticoid receptor-like (DNA-binding domain)"/>
    <property type="match status" value="1"/>
</dbReference>
<dbReference type="PANTHER" id="PTHR46813">
    <property type="entry name" value="GATA TRANSCRIPTION FACTOR 18"/>
    <property type="match status" value="1"/>
</dbReference>
<evidence type="ECO:0000256" key="5">
    <source>
        <dbReference type="ARBA" id="ARBA00023125"/>
    </source>
</evidence>
<dbReference type="AlphaFoldDB" id="A0A7I8LMC5"/>
<evidence type="ECO:0000313" key="12">
    <source>
        <dbReference type="EMBL" id="CAA7410465.1"/>
    </source>
</evidence>
<dbReference type="InterPro" id="IPR000679">
    <property type="entry name" value="Znf_GATA"/>
</dbReference>
<dbReference type="PROSITE" id="PS50114">
    <property type="entry name" value="GATA_ZN_FINGER_2"/>
    <property type="match status" value="1"/>
</dbReference>
<feature type="domain" description="GATA-type" evidence="10">
    <location>
        <begin position="115"/>
        <end position="147"/>
    </location>
</feature>
<organism evidence="12 13">
    <name type="scientific">Spirodela intermedia</name>
    <name type="common">Intermediate duckweed</name>
    <dbReference type="NCBI Taxonomy" id="51605"/>
    <lineage>
        <taxon>Eukaryota</taxon>
        <taxon>Viridiplantae</taxon>
        <taxon>Streptophyta</taxon>
        <taxon>Embryophyta</taxon>
        <taxon>Tracheophyta</taxon>
        <taxon>Spermatophyta</taxon>
        <taxon>Magnoliopsida</taxon>
        <taxon>Liliopsida</taxon>
        <taxon>Araceae</taxon>
        <taxon>Lemnoideae</taxon>
        <taxon>Spirodela</taxon>
    </lineage>
</organism>
<dbReference type="CDD" id="cd00202">
    <property type="entry name" value="ZnF_GATA"/>
    <property type="match status" value="1"/>
</dbReference>
<evidence type="ECO:0000256" key="7">
    <source>
        <dbReference type="ARBA" id="ARBA00024019"/>
    </source>
</evidence>